<comment type="function">
    <text evidence="12">Incorporated into fibronectin-containing matrix fibers. May play a role in cell adhesion and migration along protein fibers within the extracellular matrix (ECM). Could be important for certain developmental processes and contribute to the supramolecular organization of ECM architecture, in particular to those of basement membranes.</text>
</comment>
<dbReference type="PROSITE" id="PS01187">
    <property type="entry name" value="EGF_CA"/>
    <property type="match status" value="2"/>
</dbReference>
<keyword evidence="9" id="KW-0106">Calcium</keyword>
<evidence type="ECO:0000256" key="3">
    <source>
        <dbReference type="ARBA" id="ARBA00021554"/>
    </source>
</evidence>
<keyword evidence="8" id="KW-0677">Repeat</keyword>
<dbReference type="PROSITE" id="PS01178">
    <property type="entry name" value="ANAPHYLATOXIN_2"/>
    <property type="match status" value="1"/>
</dbReference>
<reference evidence="16" key="2">
    <citation type="submission" date="2025-09" db="UniProtKB">
        <authorList>
            <consortium name="Ensembl"/>
        </authorList>
    </citation>
    <scope>IDENTIFICATION</scope>
</reference>
<keyword evidence="4 12" id="KW-0964">Secreted</keyword>
<evidence type="ECO:0000259" key="15">
    <source>
        <dbReference type="PROSITE" id="PS50026"/>
    </source>
</evidence>
<dbReference type="SUPFAM" id="SSF57184">
    <property type="entry name" value="Growth factor receptor domain"/>
    <property type="match status" value="1"/>
</dbReference>
<dbReference type="InterPro" id="IPR000152">
    <property type="entry name" value="EGF-type_Asp/Asn_hydroxyl_site"/>
</dbReference>
<proteinExistence type="inferred from homology"/>
<dbReference type="GO" id="GO:0005576">
    <property type="term" value="C:extracellular region"/>
    <property type="evidence" value="ECO:0007669"/>
    <property type="project" value="InterPro"/>
</dbReference>
<dbReference type="InterPro" id="IPR026823">
    <property type="entry name" value="cEGF"/>
</dbReference>
<dbReference type="InterPro" id="IPR000742">
    <property type="entry name" value="EGF"/>
</dbReference>
<evidence type="ECO:0000313" key="17">
    <source>
        <dbReference type="Proteomes" id="UP000261420"/>
    </source>
</evidence>
<dbReference type="FunFam" id="2.10.25.10:FF:000341">
    <property type="entry name" value="Fibulin 2"/>
    <property type="match status" value="1"/>
</dbReference>
<dbReference type="SMART" id="SM00104">
    <property type="entry name" value="ANATO"/>
    <property type="match status" value="2"/>
</dbReference>
<dbReference type="SMART" id="SM00179">
    <property type="entry name" value="EGF_CA"/>
    <property type="match status" value="6"/>
</dbReference>
<keyword evidence="6 13" id="KW-0245">EGF-like domain</keyword>
<comment type="subcellular location">
    <subcellularLocation>
        <location evidence="1 12">Secreted</location>
        <location evidence="1 12">Extracellular space</location>
        <location evidence="1 12">Extracellular matrix</location>
    </subcellularLocation>
</comment>
<dbReference type="InterPro" id="IPR001881">
    <property type="entry name" value="EGF-like_Ca-bd_dom"/>
</dbReference>
<dbReference type="InterPro" id="IPR049883">
    <property type="entry name" value="NOTCH1_EGF-like"/>
</dbReference>
<comment type="caution">
    <text evidence="13">Lacks conserved residue(s) required for the propagation of feature annotation.</text>
</comment>
<evidence type="ECO:0000256" key="10">
    <source>
        <dbReference type="ARBA" id="ARBA00023157"/>
    </source>
</evidence>
<evidence type="ECO:0000256" key="11">
    <source>
        <dbReference type="ARBA" id="ARBA00023180"/>
    </source>
</evidence>
<dbReference type="GeneTree" id="ENSGT00940000156642"/>
<dbReference type="PROSITE" id="PS01177">
    <property type="entry name" value="ANAPHYLATOXIN_1"/>
    <property type="match status" value="1"/>
</dbReference>
<dbReference type="Proteomes" id="UP000261420">
    <property type="component" value="Unplaced"/>
</dbReference>
<comment type="similarity">
    <text evidence="2 12">Belongs to the fibulin family.</text>
</comment>
<evidence type="ECO:0000256" key="12">
    <source>
        <dbReference type="PIRNR" id="PIRNR036313"/>
    </source>
</evidence>
<dbReference type="Gene3D" id="2.10.25.10">
    <property type="entry name" value="Laminin"/>
    <property type="match status" value="7"/>
</dbReference>
<dbReference type="CDD" id="cd00054">
    <property type="entry name" value="EGF_CA"/>
    <property type="match status" value="5"/>
</dbReference>
<dbReference type="Pfam" id="PF22914">
    <property type="entry name" value="Fibulin_C"/>
    <property type="match status" value="1"/>
</dbReference>
<feature type="domain" description="EGF-like" evidence="15">
    <location>
        <begin position="358"/>
        <end position="399"/>
    </location>
</feature>
<dbReference type="FunFam" id="2.10.25.10:FF:000139">
    <property type="entry name" value="Fibulin-1"/>
    <property type="match status" value="1"/>
</dbReference>
<feature type="domain" description="Anaphylatoxin-like" evidence="14">
    <location>
        <begin position="24"/>
        <end position="58"/>
    </location>
</feature>
<dbReference type="GO" id="GO:0016504">
    <property type="term" value="F:peptidase activator activity"/>
    <property type="evidence" value="ECO:0007669"/>
    <property type="project" value="InterPro"/>
</dbReference>
<keyword evidence="11" id="KW-0325">Glycoprotein</keyword>
<keyword evidence="10" id="KW-1015">Disulfide bond</keyword>
<evidence type="ECO:0000256" key="8">
    <source>
        <dbReference type="ARBA" id="ARBA00022737"/>
    </source>
</evidence>
<feature type="domain" description="EGF-like" evidence="15">
    <location>
        <begin position="434"/>
        <end position="477"/>
    </location>
</feature>
<comment type="subunit">
    <text evidence="12">Homomultimerizes and interacts with various extracellular matrix components.</text>
</comment>
<evidence type="ECO:0000259" key="14">
    <source>
        <dbReference type="PROSITE" id="PS01178"/>
    </source>
</evidence>
<dbReference type="InterPro" id="IPR000020">
    <property type="entry name" value="Anaphylatoxin/fibulin"/>
</dbReference>
<evidence type="ECO:0000256" key="4">
    <source>
        <dbReference type="ARBA" id="ARBA00022525"/>
    </source>
</evidence>
<evidence type="ECO:0000256" key="5">
    <source>
        <dbReference type="ARBA" id="ARBA00022530"/>
    </source>
</evidence>
<dbReference type="Pfam" id="PF07645">
    <property type="entry name" value="EGF_CA"/>
    <property type="match status" value="5"/>
</dbReference>
<dbReference type="FunFam" id="2.10.25.10:FF:000104">
    <property type="entry name" value="Fibulin-1"/>
    <property type="match status" value="1"/>
</dbReference>
<organism evidence="16 17">
    <name type="scientific">Seriola dumerili</name>
    <name type="common">Greater amberjack</name>
    <name type="synonym">Caranx dumerili</name>
    <dbReference type="NCBI Taxonomy" id="41447"/>
    <lineage>
        <taxon>Eukaryota</taxon>
        <taxon>Metazoa</taxon>
        <taxon>Chordata</taxon>
        <taxon>Craniata</taxon>
        <taxon>Vertebrata</taxon>
        <taxon>Euteleostomi</taxon>
        <taxon>Actinopterygii</taxon>
        <taxon>Neopterygii</taxon>
        <taxon>Teleostei</taxon>
        <taxon>Neoteleostei</taxon>
        <taxon>Acanthomorphata</taxon>
        <taxon>Carangaria</taxon>
        <taxon>Carangiformes</taxon>
        <taxon>Carangidae</taxon>
        <taxon>Seriola</taxon>
    </lineage>
</organism>
<dbReference type="GO" id="GO:0005509">
    <property type="term" value="F:calcium ion binding"/>
    <property type="evidence" value="ECO:0007669"/>
    <property type="project" value="InterPro"/>
</dbReference>
<dbReference type="InterPro" id="IPR055088">
    <property type="entry name" value="Fibulin_C"/>
</dbReference>
<dbReference type="Pfam" id="PF01821">
    <property type="entry name" value="ANATO"/>
    <property type="match status" value="1"/>
</dbReference>
<evidence type="ECO:0000256" key="1">
    <source>
        <dbReference type="ARBA" id="ARBA00004498"/>
    </source>
</evidence>
<dbReference type="PANTHER" id="PTHR24050:SF29">
    <property type="entry name" value="FIBULIN-1"/>
    <property type="match status" value="1"/>
</dbReference>
<dbReference type="PROSITE" id="PS00010">
    <property type="entry name" value="ASX_HYDROXYL"/>
    <property type="match status" value="2"/>
</dbReference>
<dbReference type="Pfam" id="PF12662">
    <property type="entry name" value="cEGF"/>
    <property type="match status" value="1"/>
</dbReference>
<evidence type="ECO:0000256" key="7">
    <source>
        <dbReference type="ARBA" id="ARBA00022729"/>
    </source>
</evidence>
<name>A0A3B4VPQ1_SERDU</name>
<dbReference type="InterPro" id="IPR018097">
    <property type="entry name" value="EGF_Ca-bd_CS"/>
</dbReference>
<evidence type="ECO:0000256" key="13">
    <source>
        <dbReference type="PROSITE-ProRule" id="PRU00076"/>
    </source>
</evidence>
<keyword evidence="7" id="KW-0732">Signal</keyword>
<dbReference type="SUPFAM" id="SSF57196">
    <property type="entry name" value="EGF/Laminin"/>
    <property type="match status" value="3"/>
</dbReference>
<dbReference type="Ensembl" id="ENSSDUT00000033087.1">
    <property type="protein sequence ID" value="ENSSDUP00000032529.1"/>
    <property type="gene ID" value="ENSSDUG00000023371.1"/>
</dbReference>
<dbReference type="PIRSF" id="PIRSF036313">
    <property type="entry name" value="Fibulin-1"/>
    <property type="match status" value="1"/>
</dbReference>
<evidence type="ECO:0000256" key="2">
    <source>
        <dbReference type="ARBA" id="ARBA00006127"/>
    </source>
</evidence>
<dbReference type="InterPro" id="IPR017048">
    <property type="entry name" value="Fibulin-1"/>
</dbReference>
<evidence type="ECO:0000313" key="16">
    <source>
        <dbReference type="Ensembl" id="ENSSDUP00000032529.1"/>
    </source>
</evidence>
<dbReference type="PROSITE" id="PS50026">
    <property type="entry name" value="EGF_3"/>
    <property type="match status" value="2"/>
</dbReference>
<keyword evidence="17" id="KW-1185">Reference proteome</keyword>
<dbReference type="FunFam" id="2.10.25.10:FF:000108">
    <property type="entry name" value="Fibulin-1"/>
    <property type="match status" value="1"/>
</dbReference>
<accession>A0A3B4VPQ1</accession>
<dbReference type="AlphaFoldDB" id="A0A3B4VPQ1"/>
<keyword evidence="5 12" id="KW-0272">Extracellular matrix</keyword>
<dbReference type="SMART" id="SM00181">
    <property type="entry name" value="EGF"/>
    <property type="match status" value="7"/>
</dbReference>
<dbReference type="STRING" id="41447.ENSSDUP00000032529"/>
<evidence type="ECO:0000256" key="6">
    <source>
        <dbReference type="ARBA" id="ARBA00022536"/>
    </source>
</evidence>
<sequence length="660" mass="72390">AGPGLLLLIKQQHTIFKQISIEDCCKDGQKRGSDNEDCASLPLISESTTCRVVQEQCCVTVLEDNMCNTGINLAKDQGACDSLFTNTCETKTTKMCCDCCLLGKAAQEQGLPCDHNLSVGYQCTLVSRACCVDGAPDNQTTAAGQTDQKRVEKENIHVCVAFSGKCVHTCVGNDTCACFKGYKLKPDGKSCEDINECLLGANNCRGGERCINTEGSFRCQREVSCGTGYELTDNNNCKDIDECETGIHNCGPEFECLNTQGSFRCLPKVKCGNGFIQDALGNCIDINECLSQTGPCNRGQVCINTVGSYVCQRNSVNCGRGYHLNEEGTRCVGAHHTVLPEVHIMVFSVAYCSFLSTDIDECKGTEKVCAGHGCINLVGSYRCECESGYIFNSITRTCEAKSKYVCCIYNFVRCISTFLLQFDLFSFASVTFLDIDECALPTGGHICSYRCHNTPGSFHCSCPVTGYTIAHNGRSCQDVDECVTGTHTCTENQSCFNVQGGFRCLSFECPNNYRRVGETAARLEPSDTIRCMKSCQPSDVACVLDPTHSVSHTFFSLPTFREFTKPEEIVFLRTTVPAFGAYHLGRYDVKFDILEGNVENAFDIVKRVENGLYVGVVRQVKPLIGPLTTVLKLSMRNLTTQGDSGQNIINVHVFVSEFWF</sequence>
<reference evidence="16" key="1">
    <citation type="submission" date="2025-08" db="UniProtKB">
        <authorList>
            <consortium name="Ensembl"/>
        </authorList>
    </citation>
    <scope>IDENTIFICATION</scope>
</reference>
<dbReference type="PROSITE" id="PS01186">
    <property type="entry name" value="EGF_2"/>
    <property type="match status" value="1"/>
</dbReference>
<dbReference type="GO" id="GO:0030198">
    <property type="term" value="P:extracellular matrix organization"/>
    <property type="evidence" value="ECO:0007669"/>
    <property type="project" value="InterPro"/>
</dbReference>
<dbReference type="FunFam" id="2.10.25.10:FF:000150">
    <property type="entry name" value="Fibulin-1"/>
    <property type="match status" value="1"/>
</dbReference>
<protein>
    <recommendedName>
        <fullName evidence="3 12">Fibulin-1</fullName>
    </recommendedName>
</protein>
<dbReference type="InterPro" id="IPR009030">
    <property type="entry name" value="Growth_fac_rcpt_cys_sf"/>
</dbReference>
<evidence type="ECO:0000256" key="9">
    <source>
        <dbReference type="ARBA" id="ARBA00022837"/>
    </source>
</evidence>
<dbReference type="PANTHER" id="PTHR24050">
    <property type="entry name" value="PA14 DOMAIN-CONTAINING PROTEIN"/>
    <property type="match status" value="1"/>
</dbReference>
<dbReference type="InterPro" id="IPR052235">
    <property type="entry name" value="Nephronectin_domain"/>
</dbReference>